<dbReference type="AlphaFoldDB" id="A0A3E3ID57"/>
<feature type="transmembrane region" description="Helical" evidence="1">
    <location>
        <begin position="215"/>
        <end position="231"/>
    </location>
</feature>
<keyword evidence="1" id="KW-0812">Transmembrane</keyword>
<proteinExistence type="predicted"/>
<comment type="caution">
    <text evidence="2">The sequence shown here is derived from an EMBL/GenBank/DDBJ whole genome shotgun (WGS) entry which is preliminary data.</text>
</comment>
<keyword evidence="1" id="KW-1133">Transmembrane helix</keyword>
<feature type="transmembrane region" description="Helical" evidence="1">
    <location>
        <begin position="33"/>
        <end position="52"/>
    </location>
</feature>
<reference evidence="2" key="1">
    <citation type="submission" date="2018-08" db="EMBL/GenBank/DDBJ databases">
        <title>A genome reference for cultivated species of the human gut microbiota.</title>
        <authorList>
            <person name="Zou Y."/>
            <person name="Xue W."/>
            <person name="Luo G."/>
        </authorList>
    </citation>
    <scope>NUCLEOTIDE SEQUENCE [LARGE SCALE GENOMIC DNA]</scope>
    <source>
        <strain evidence="2">TF05-5AC</strain>
    </source>
</reference>
<dbReference type="EMBL" id="QVLV01000001">
    <property type="protein sequence ID" value="RGE64999.1"/>
    <property type="molecule type" value="Genomic_DNA"/>
</dbReference>
<feature type="transmembrane region" description="Helical" evidence="1">
    <location>
        <begin position="128"/>
        <end position="151"/>
    </location>
</feature>
<organism evidence="2 3">
    <name type="scientific">Eisenbergiella massiliensis</name>
    <dbReference type="NCBI Taxonomy" id="1720294"/>
    <lineage>
        <taxon>Bacteria</taxon>
        <taxon>Bacillati</taxon>
        <taxon>Bacillota</taxon>
        <taxon>Clostridia</taxon>
        <taxon>Lachnospirales</taxon>
        <taxon>Lachnospiraceae</taxon>
        <taxon>Eisenbergiella</taxon>
    </lineage>
</organism>
<feature type="transmembrane region" description="Helical" evidence="1">
    <location>
        <begin position="72"/>
        <end position="97"/>
    </location>
</feature>
<feature type="transmembrane region" description="Helical" evidence="1">
    <location>
        <begin position="191"/>
        <end position="209"/>
    </location>
</feature>
<dbReference type="GeneID" id="97985557"/>
<dbReference type="Proteomes" id="UP000260812">
    <property type="component" value="Unassembled WGS sequence"/>
</dbReference>
<keyword evidence="3" id="KW-1185">Reference proteome</keyword>
<dbReference type="RefSeq" id="WP_117543391.1">
    <property type="nucleotide sequence ID" value="NZ_QVLV01000001.1"/>
</dbReference>
<feature type="transmembrane region" description="Helical" evidence="1">
    <location>
        <begin position="163"/>
        <end position="184"/>
    </location>
</feature>
<gene>
    <name evidence="2" type="ORF">DXC51_01335</name>
</gene>
<evidence type="ECO:0000313" key="2">
    <source>
        <dbReference type="EMBL" id="RGE64999.1"/>
    </source>
</evidence>
<evidence type="ECO:0000313" key="3">
    <source>
        <dbReference type="Proteomes" id="UP000260812"/>
    </source>
</evidence>
<sequence length="236" mass="25130">MEEKKKQQLQDNEAQKQAFLEDFNNGLHRIGRCMLIVSIILLVGVPFVIGAINGVTPSPKGFLVGFAKVGIIYIPVAIVEFLVYTPMLGVGGSYLAFITGNVTNMKIPCAMNARDIAKTKVGTPENEIISTISVATSAIVTTLVIVAGVILMIPLRPVLENPVLVPAFDNVVPALFGALGLKYFMKSPKIAAIPVLSMTLLCVLVPAAISQTSLLMIPAGGMALLIGWVLFKKGKL</sequence>
<protein>
    <submittedName>
        <fullName evidence="2">Uncharacterized protein</fullName>
    </submittedName>
</protein>
<evidence type="ECO:0000256" key="1">
    <source>
        <dbReference type="SAM" id="Phobius"/>
    </source>
</evidence>
<accession>A0A3E3ID57</accession>
<name>A0A3E3ID57_9FIRM</name>
<keyword evidence="1" id="KW-0472">Membrane</keyword>